<organism evidence="1 2">
    <name type="scientific">Candidatus Woesebacteria bacterium GW2011_GWD1_38_10</name>
    <dbReference type="NCBI Taxonomy" id="1618592"/>
    <lineage>
        <taxon>Bacteria</taxon>
        <taxon>Candidatus Woeseibacteriota</taxon>
    </lineage>
</organism>
<accession>A0A0G0I0F6</accession>
<reference evidence="1 2" key="1">
    <citation type="journal article" date="2015" name="Nature">
        <title>rRNA introns, odd ribosomes, and small enigmatic genomes across a large radiation of phyla.</title>
        <authorList>
            <person name="Brown C.T."/>
            <person name="Hug L.A."/>
            <person name="Thomas B.C."/>
            <person name="Sharon I."/>
            <person name="Castelle C.J."/>
            <person name="Singh A."/>
            <person name="Wilkins M.J."/>
            <person name="Williams K.H."/>
            <person name="Banfield J.F."/>
        </authorList>
    </citation>
    <scope>NUCLEOTIDE SEQUENCE [LARGE SCALE GENOMIC DNA]</scope>
</reference>
<comment type="caution">
    <text evidence="1">The sequence shown here is derived from an EMBL/GenBank/DDBJ whole genome shotgun (WGS) entry which is preliminary data.</text>
</comment>
<evidence type="ECO:0000313" key="2">
    <source>
        <dbReference type="Proteomes" id="UP000034366"/>
    </source>
</evidence>
<protein>
    <submittedName>
        <fullName evidence="1">Uncharacterized protein</fullName>
    </submittedName>
</protein>
<dbReference type="EMBL" id="LBTW01000023">
    <property type="protein sequence ID" value="KKQ48813.1"/>
    <property type="molecule type" value="Genomic_DNA"/>
</dbReference>
<dbReference type="AlphaFoldDB" id="A0A0G0I0F6"/>
<gene>
    <name evidence="1" type="ORF">US67_C0023G0011</name>
</gene>
<evidence type="ECO:0000313" key="1">
    <source>
        <dbReference type="EMBL" id="KKQ48813.1"/>
    </source>
</evidence>
<name>A0A0G0I0F6_9BACT</name>
<proteinExistence type="predicted"/>
<sequence>MVFEGGEKGEYIKGRKAKTIQFMTLQKAVDLGEYEPEYLATFPERHTLSKHVQFQFIKQGLDNRRKQLWVQWAEVNNTPDFHLKLYLAITLKNIEKLIKKLDDDWERLFMKYSS</sequence>
<dbReference type="Proteomes" id="UP000034366">
    <property type="component" value="Unassembled WGS sequence"/>
</dbReference>